<evidence type="ECO:0000259" key="3">
    <source>
        <dbReference type="Pfam" id="PF10469"/>
    </source>
</evidence>
<dbReference type="Pfam" id="PF10469">
    <property type="entry name" value="AKAP7_NLS"/>
    <property type="match status" value="1"/>
</dbReference>
<feature type="region of interest" description="Disordered" evidence="1">
    <location>
        <begin position="214"/>
        <end position="246"/>
    </location>
</feature>
<dbReference type="GO" id="GO:0005829">
    <property type="term" value="C:cytosol"/>
    <property type="evidence" value="ECO:0007669"/>
    <property type="project" value="TreeGrafter"/>
</dbReference>
<evidence type="ECO:0000313" key="5">
    <source>
        <dbReference type="Proteomes" id="UP000747542"/>
    </source>
</evidence>
<keyword evidence="2" id="KW-0472">Membrane</keyword>
<evidence type="ECO:0000256" key="2">
    <source>
        <dbReference type="SAM" id="Phobius"/>
    </source>
</evidence>
<feature type="transmembrane region" description="Helical" evidence="2">
    <location>
        <begin position="500"/>
        <end position="522"/>
    </location>
</feature>
<protein>
    <submittedName>
        <fullName evidence="4">A-kinase anchor protein 7 isoform gamma-like</fullName>
    </submittedName>
</protein>
<feature type="compositionally biased region" description="Acidic residues" evidence="1">
    <location>
        <begin position="1"/>
        <end position="11"/>
    </location>
</feature>
<dbReference type="InterPro" id="IPR019510">
    <property type="entry name" value="AKAP7-like_phosphoesterase"/>
</dbReference>
<dbReference type="PANTHER" id="PTHR15934">
    <property type="entry name" value="RNA 2',3'-CYCLIC PHOSPHODIESTERASE"/>
    <property type="match status" value="1"/>
</dbReference>
<comment type="caution">
    <text evidence="4">The sequence shown here is derived from an EMBL/GenBank/DDBJ whole genome shotgun (WGS) entry which is preliminary data.</text>
</comment>
<feature type="region of interest" description="Disordered" evidence="1">
    <location>
        <begin position="1"/>
        <end position="93"/>
    </location>
</feature>
<evidence type="ECO:0000256" key="1">
    <source>
        <dbReference type="SAM" id="MobiDB-lite"/>
    </source>
</evidence>
<reference evidence="4" key="1">
    <citation type="journal article" date="2021" name="Sci. Adv.">
        <title>The American lobster genome reveals insights on longevity, neural, and immune adaptations.</title>
        <authorList>
            <person name="Polinski J.M."/>
            <person name="Zimin A.V."/>
            <person name="Clark K.F."/>
            <person name="Kohn A.B."/>
            <person name="Sadowski N."/>
            <person name="Timp W."/>
            <person name="Ptitsyn A."/>
            <person name="Khanna P."/>
            <person name="Romanova D.Y."/>
            <person name="Williams P."/>
            <person name="Greenwood S.J."/>
            <person name="Moroz L.L."/>
            <person name="Walt D.R."/>
            <person name="Bodnar A.G."/>
        </authorList>
    </citation>
    <scope>NUCLEOTIDE SEQUENCE</scope>
    <source>
        <strain evidence="4">GMGI-L3</strain>
    </source>
</reference>
<proteinExistence type="predicted"/>
<organism evidence="4 5">
    <name type="scientific">Homarus americanus</name>
    <name type="common">American lobster</name>
    <dbReference type="NCBI Taxonomy" id="6706"/>
    <lineage>
        <taxon>Eukaryota</taxon>
        <taxon>Metazoa</taxon>
        <taxon>Ecdysozoa</taxon>
        <taxon>Arthropoda</taxon>
        <taxon>Crustacea</taxon>
        <taxon>Multicrustacea</taxon>
        <taxon>Malacostraca</taxon>
        <taxon>Eumalacostraca</taxon>
        <taxon>Eucarida</taxon>
        <taxon>Decapoda</taxon>
        <taxon>Pleocyemata</taxon>
        <taxon>Astacidea</taxon>
        <taxon>Nephropoidea</taxon>
        <taxon>Nephropidae</taxon>
        <taxon>Homarus</taxon>
    </lineage>
</organism>
<feature type="compositionally biased region" description="Basic and acidic residues" evidence="1">
    <location>
        <begin position="76"/>
        <end position="91"/>
    </location>
</feature>
<feature type="compositionally biased region" description="Basic residues" evidence="1">
    <location>
        <begin position="218"/>
        <end position="237"/>
    </location>
</feature>
<dbReference type="EMBL" id="JAHLQT010010116">
    <property type="protein sequence ID" value="KAG7173273.1"/>
    <property type="molecule type" value="Genomic_DNA"/>
</dbReference>
<feature type="domain" description="A-kinase anchor protein 7-like phosphoesterase" evidence="3">
    <location>
        <begin position="256"/>
        <end position="451"/>
    </location>
</feature>
<feature type="compositionally biased region" description="Low complexity" evidence="1">
    <location>
        <begin position="33"/>
        <end position="52"/>
    </location>
</feature>
<dbReference type="GO" id="GO:0034237">
    <property type="term" value="F:protein kinase A regulatory subunit binding"/>
    <property type="evidence" value="ECO:0007669"/>
    <property type="project" value="TreeGrafter"/>
</dbReference>
<dbReference type="InterPro" id="IPR052641">
    <property type="entry name" value="AKAP7_isoform_gamma"/>
</dbReference>
<dbReference type="AlphaFoldDB" id="A0A8J5N5U8"/>
<keyword evidence="5" id="KW-1185">Reference proteome</keyword>
<dbReference type="OrthoDB" id="277832at2759"/>
<evidence type="ECO:0000313" key="4">
    <source>
        <dbReference type="EMBL" id="KAG7173273.1"/>
    </source>
</evidence>
<keyword evidence="2" id="KW-1133">Transmembrane helix</keyword>
<keyword evidence="2" id="KW-0812">Transmembrane</keyword>
<sequence>MESECDSETLDVEEKMKTISTCKPKRQRERDSTTGSTTSPPPKKSQQSLNSSFQPSEEYLHSTTVPCKARGLSEYSEGKSELNDRLVEGNTHECNQLNSEPAVACSNITSTGTSSYNTTPEHPSVKVADTRYHKMLTSLPGMSGSNLSLSKSVSGDSLDQEFSWGESENISSGVFETECESLTSSQVLPDGEAKESKTLIDAVKILDGTEEIVSSTKKDKRKRTKERKRKNWKKQGKKAVDSVDGEETKSKNVRANYFLAIQVTNADIHKAIVKVQEDMMASYEFLARSFVDVATSHLTLLVAHIDTEESLTVAQSAVEECCSRVMEEVRAKPILLTFSGVSNFSNQVVFAQLVEDEEYHRLLKFAESVRNVFSEKGVCMPDTKALNPHLTISKLSKASRVKGKPTTRRIDPSCYKQHLDLHFGCQTVCGLQLLSMEKSKDENRYYYNAKETSFGIESKENTDHSQCCFPRRPLLKSKQPKHQRSYSTGSASPPEAPQSWLLPTVGVMTALAAAIVLSFIAIKVRGKP</sequence>
<name>A0A8J5N5U8_HOMAM</name>
<feature type="region of interest" description="Disordered" evidence="1">
    <location>
        <begin position="476"/>
        <end position="495"/>
    </location>
</feature>
<gene>
    <name evidence="4" type="primary">Akap7-L</name>
    <name evidence="4" type="ORF">Hamer_G014598</name>
</gene>
<dbReference type="GO" id="GO:0010738">
    <property type="term" value="P:regulation of protein kinase A signaling"/>
    <property type="evidence" value="ECO:0007669"/>
    <property type="project" value="TreeGrafter"/>
</dbReference>
<dbReference type="PANTHER" id="PTHR15934:SF2">
    <property type="entry name" value="A-KINASE ANCHOR PROTEIN 7-LIKE PHOSPHOESTERASE DOMAIN-CONTAINING PROTEIN"/>
    <property type="match status" value="1"/>
</dbReference>
<accession>A0A8J5N5U8</accession>
<dbReference type="Proteomes" id="UP000747542">
    <property type="component" value="Unassembled WGS sequence"/>
</dbReference>